<dbReference type="InterPro" id="IPR039603">
    <property type="entry name" value="Ribosomal_mS41"/>
</dbReference>
<dbReference type="GO" id="GO:0005739">
    <property type="term" value="C:mitochondrion"/>
    <property type="evidence" value="ECO:0007669"/>
    <property type="project" value="UniProtKB-SubCell"/>
</dbReference>
<protein>
    <recommendedName>
        <fullName evidence="4">Small ribosomal subunit protein mS41</fullName>
    </recommendedName>
    <alternativeName>
        <fullName evidence="5">Protein FYV4, mitochondrial</fullName>
    </alternativeName>
</protein>
<name>A0A060T522_BLAAD</name>
<dbReference type="PANTHER" id="PTHR28235">
    <property type="entry name" value="PROTEIN FYV4, MITOCHONDRIAL"/>
    <property type="match status" value="1"/>
</dbReference>
<evidence type="ECO:0000256" key="5">
    <source>
        <dbReference type="ARBA" id="ARBA00035341"/>
    </source>
</evidence>
<dbReference type="InterPro" id="IPR019083">
    <property type="entry name" value="SAM_Ribosomal_mS41"/>
</dbReference>
<dbReference type="SUPFAM" id="SSF47769">
    <property type="entry name" value="SAM/Pointed domain"/>
    <property type="match status" value="1"/>
</dbReference>
<evidence type="ECO:0000256" key="4">
    <source>
        <dbReference type="ARBA" id="ARBA00035129"/>
    </source>
</evidence>
<evidence type="ECO:0000313" key="7">
    <source>
        <dbReference type="EMBL" id="CDP34256.1"/>
    </source>
</evidence>
<dbReference type="AlphaFoldDB" id="A0A060T522"/>
<feature type="domain" description="Small ribosomal subunit protein mS41 SAM" evidence="6">
    <location>
        <begin position="49"/>
        <end position="104"/>
    </location>
</feature>
<dbReference type="InterPro" id="IPR013761">
    <property type="entry name" value="SAM/pointed_sf"/>
</dbReference>
<reference evidence="7" key="1">
    <citation type="submission" date="2014-02" db="EMBL/GenBank/DDBJ databases">
        <authorList>
            <person name="Genoscope - CEA"/>
        </authorList>
    </citation>
    <scope>NUCLEOTIDE SEQUENCE</scope>
    <source>
        <strain evidence="7">LS3</strain>
    </source>
</reference>
<dbReference type="CDD" id="cd09487">
    <property type="entry name" value="SAM_superfamily"/>
    <property type="match status" value="1"/>
</dbReference>
<evidence type="ECO:0000259" key="6">
    <source>
        <dbReference type="SMART" id="SM01238"/>
    </source>
</evidence>
<reference evidence="7" key="2">
    <citation type="submission" date="2014-06" db="EMBL/GenBank/DDBJ databases">
        <title>The complete genome of Blastobotrys (Arxula) adeninivorans LS3 - a yeast of biotechnological interest.</title>
        <authorList>
            <person name="Kunze G."/>
            <person name="Gaillardin C."/>
            <person name="Czernicka M."/>
            <person name="Durrens P."/>
            <person name="Martin T."/>
            <person name="Boer E."/>
            <person name="Gabaldon T."/>
            <person name="Cruz J."/>
            <person name="Talla E."/>
            <person name="Marck C."/>
            <person name="Goffeau A."/>
            <person name="Barbe V."/>
            <person name="Baret P."/>
            <person name="Baronian K."/>
            <person name="Beier S."/>
            <person name="Bleykasten C."/>
            <person name="Bode R."/>
            <person name="Casaregola S."/>
            <person name="Despons L."/>
            <person name="Fairhead C."/>
            <person name="Giersberg M."/>
            <person name="Gierski P."/>
            <person name="Hahnel U."/>
            <person name="Hartmann A."/>
            <person name="Jankowska D."/>
            <person name="Jubin C."/>
            <person name="Jung P."/>
            <person name="Lafontaine I."/>
            <person name="Leh-Louis V."/>
            <person name="Lemaire M."/>
            <person name="Marcet-Houben M."/>
            <person name="Mascher M."/>
            <person name="Morel G."/>
            <person name="Richard G.-F."/>
            <person name="Riechen J."/>
            <person name="Sacerdot C."/>
            <person name="Sarkar A."/>
            <person name="Savel G."/>
            <person name="Schacherer J."/>
            <person name="Sherman D."/>
            <person name="Straub M.-L."/>
            <person name="Stein N."/>
            <person name="Thierry A."/>
            <person name="Trautwein-Schult A."/>
            <person name="Westhof E."/>
            <person name="Worch S."/>
            <person name="Dujon B."/>
            <person name="Souciet J.-L."/>
            <person name="Wincker P."/>
            <person name="Scholz U."/>
            <person name="Neuveglise N."/>
        </authorList>
    </citation>
    <scope>NUCLEOTIDE SEQUENCE</scope>
    <source>
        <strain evidence="7">LS3</strain>
    </source>
</reference>
<gene>
    <name evidence="7" type="ORF">GNLVRS02_ARAD1C08272g</name>
</gene>
<proteinExistence type="inferred from homology"/>
<comment type="similarity">
    <text evidence="2">Belongs to the mitochondrion-specific ribosomal protein mS41 family.</text>
</comment>
<evidence type="ECO:0000256" key="2">
    <source>
        <dbReference type="ARBA" id="ARBA00010492"/>
    </source>
</evidence>
<dbReference type="EMBL" id="HG937693">
    <property type="protein sequence ID" value="CDP34256.1"/>
    <property type="molecule type" value="Genomic_DNA"/>
</dbReference>
<sequence length="142" mass="16801">MSRKCRIFNSVTNTTMLRAFRPLTLSRGMSQMAREYNSLPQPSSQVPDVKTFLQKIGRNCEQYEKHFESWESLMKPDSAKLKEAGVDTRDRRYILTWVERFKQGRPLTEHPRGRKKWGGERNMKTNRAVFYGRKRAEEKNAQ</sequence>
<dbReference type="SMART" id="SM01238">
    <property type="entry name" value="IGR"/>
    <property type="match status" value="1"/>
</dbReference>
<comment type="subcellular location">
    <subcellularLocation>
        <location evidence="1">Mitochondrion</location>
    </subcellularLocation>
</comment>
<dbReference type="PANTHER" id="PTHR28235:SF1">
    <property type="entry name" value="SMALL RIBOSOMAL SUBUNIT PROTEIN MS41"/>
    <property type="match status" value="1"/>
</dbReference>
<dbReference type="Pfam" id="PF09597">
    <property type="entry name" value="SAM_Ribosomal_mS41"/>
    <property type="match status" value="1"/>
</dbReference>
<evidence type="ECO:0000256" key="1">
    <source>
        <dbReference type="ARBA" id="ARBA00004173"/>
    </source>
</evidence>
<dbReference type="PhylomeDB" id="A0A060T522"/>
<accession>A0A060T522</accession>
<organism evidence="7">
    <name type="scientific">Blastobotrys adeninivorans</name>
    <name type="common">Yeast</name>
    <name type="synonym">Arxula adeninivorans</name>
    <dbReference type="NCBI Taxonomy" id="409370"/>
    <lineage>
        <taxon>Eukaryota</taxon>
        <taxon>Fungi</taxon>
        <taxon>Dikarya</taxon>
        <taxon>Ascomycota</taxon>
        <taxon>Saccharomycotina</taxon>
        <taxon>Dipodascomycetes</taxon>
        <taxon>Dipodascales</taxon>
        <taxon>Trichomonascaceae</taxon>
        <taxon>Blastobotrys</taxon>
    </lineage>
</organism>
<evidence type="ECO:0000256" key="3">
    <source>
        <dbReference type="ARBA" id="ARBA00023128"/>
    </source>
</evidence>
<keyword evidence="3" id="KW-0496">Mitochondrion</keyword>